<sequence>MANHVTSVSKEYGDIIVKAEFDRSTGRLRIMKNGVIVAESFPPHSWMTIASAAGGSTWGTSPSERDLIFVLDQHRAQPYAWPKADGDE</sequence>
<evidence type="ECO:0000313" key="1">
    <source>
        <dbReference type="EMBL" id="KDR37579.1"/>
    </source>
</evidence>
<dbReference type="Proteomes" id="UP000027466">
    <property type="component" value="Unassembled WGS sequence"/>
</dbReference>
<gene>
    <name evidence="1" type="ORF">BG61_13560</name>
</gene>
<protein>
    <submittedName>
        <fullName evidence="1">Uncharacterized protein</fullName>
    </submittedName>
</protein>
<accession>A0A069PCP6</accession>
<keyword evidence="2" id="KW-1185">Reference proteome</keyword>
<organism evidence="1 2">
    <name type="scientific">Caballeronia glathei</name>
    <dbReference type="NCBI Taxonomy" id="60547"/>
    <lineage>
        <taxon>Bacteria</taxon>
        <taxon>Pseudomonadati</taxon>
        <taxon>Pseudomonadota</taxon>
        <taxon>Betaproteobacteria</taxon>
        <taxon>Burkholderiales</taxon>
        <taxon>Burkholderiaceae</taxon>
        <taxon>Caballeronia</taxon>
    </lineage>
</organism>
<reference evidence="1 2" key="1">
    <citation type="submission" date="2014-03" db="EMBL/GenBank/DDBJ databases">
        <title>Draft Genome Sequences of Four Burkholderia Strains.</title>
        <authorList>
            <person name="Liu X.Y."/>
            <person name="Li C.X."/>
            <person name="Xu J.H."/>
        </authorList>
    </citation>
    <scope>NUCLEOTIDE SEQUENCE [LARGE SCALE GENOMIC DNA]</scope>
    <source>
        <strain evidence="1 2">DSM 50014</strain>
    </source>
</reference>
<comment type="caution">
    <text evidence="1">The sequence shown here is derived from an EMBL/GenBank/DDBJ whole genome shotgun (WGS) entry which is preliminary data.</text>
</comment>
<name>A0A069PCP6_9BURK</name>
<proteinExistence type="predicted"/>
<evidence type="ECO:0000313" key="2">
    <source>
        <dbReference type="Proteomes" id="UP000027466"/>
    </source>
</evidence>
<dbReference type="AlphaFoldDB" id="A0A069PCP6"/>
<dbReference type="EMBL" id="JFHC01000204">
    <property type="protein sequence ID" value="KDR37579.1"/>
    <property type="molecule type" value="Genomic_DNA"/>
</dbReference>